<feature type="coiled-coil region" evidence="1">
    <location>
        <begin position="454"/>
        <end position="513"/>
    </location>
</feature>
<keyword evidence="1" id="KW-0175">Coiled coil</keyword>
<evidence type="ECO:0000313" key="2">
    <source>
        <dbReference type="EMBL" id="PSB25688.1"/>
    </source>
</evidence>
<name>A0A2T1DYW2_9CYAN</name>
<evidence type="ECO:0000256" key="1">
    <source>
        <dbReference type="SAM" id="Coils"/>
    </source>
</evidence>
<evidence type="ECO:0008006" key="4">
    <source>
        <dbReference type="Google" id="ProtNLM"/>
    </source>
</evidence>
<dbReference type="OrthoDB" id="559923at2"/>
<organism evidence="2 3">
    <name type="scientific">Stenomitos frigidus ULC18</name>
    <dbReference type="NCBI Taxonomy" id="2107698"/>
    <lineage>
        <taxon>Bacteria</taxon>
        <taxon>Bacillati</taxon>
        <taxon>Cyanobacteriota</taxon>
        <taxon>Cyanophyceae</taxon>
        <taxon>Leptolyngbyales</taxon>
        <taxon>Leptolyngbyaceae</taxon>
        <taxon>Stenomitos</taxon>
    </lineage>
</organism>
<dbReference type="InterPro" id="IPR047813">
    <property type="entry name" value="HmpF"/>
</dbReference>
<comment type="caution">
    <text evidence="2">The sequence shown here is derived from an EMBL/GenBank/DDBJ whole genome shotgun (WGS) entry which is preliminary data.</text>
</comment>
<feature type="coiled-coil region" evidence="1">
    <location>
        <begin position="217"/>
        <end position="261"/>
    </location>
</feature>
<protein>
    <recommendedName>
        <fullName evidence="4">Chromosome partition protein Smc</fullName>
    </recommendedName>
</protein>
<gene>
    <name evidence="2" type="ORF">C7B82_22365</name>
</gene>
<feature type="coiled-coil region" evidence="1">
    <location>
        <begin position="340"/>
        <end position="410"/>
    </location>
</feature>
<dbReference type="PANTHER" id="PTHR18937">
    <property type="entry name" value="STRUCTURAL MAINTENANCE OF CHROMOSOMES SMC FAMILY MEMBER"/>
    <property type="match status" value="1"/>
</dbReference>
<dbReference type="SUPFAM" id="SSF57997">
    <property type="entry name" value="Tropomyosin"/>
    <property type="match status" value="1"/>
</dbReference>
<proteinExistence type="predicted"/>
<sequence>MLYLAEVQKKSGGLLGGGKAELKLLACQRSEQSWSAVPGEEVVGCDEANNYNGGALVLVDLTANKQVQRVQEAGRQLVSILQNFSRLQEKFKTQEEEIEQWKQSLTYQSQELNRREMEMEARREQLQQMEDDFEQLEQQRQEVETLRDEVTQQRDEFERNRQELEGAWDHLRGEMRRLEERQAEFQQTAFLDDDQARTIHDLLNRLAEAVPPTDSVREQLNASFEILTQQQNTLNQQWQNLEQQRLTVQQLQGDADRQTQEIQQRWQEWSQAQESLEQGRAELKVQQTSLNVRQEYARMLGVQIHNQEDLHQHLYGLADTSDKVKIGQKIDVEALEKLSVDELQKVVSDLERDLQKLSQFVESQEEELRYKQQEIDELQAKIQAANEYDRLNLENELADEQDGYQMLNETLVGQRRNLRERDGLLSQHRAVLQRRQGNVDPNGQENDIDLGPILSQIEAQRQQQVEELQKLESQIEQMRGAIDQAQGMVNTQATEQENKRNELKQLEQALLDRRSAAAETWGRVNLYQEMLQPIQDNVDGLRQRLEGIAGTMPQFQEAGEQQGQAIDEMRQILANLTSTPELAAS</sequence>
<reference evidence="2 3" key="2">
    <citation type="submission" date="2018-03" db="EMBL/GenBank/DDBJ databases">
        <title>The ancient ancestry and fast evolution of plastids.</title>
        <authorList>
            <person name="Moore K.R."/>
            <person name="Magnabosco C."/>
            <person name="Momper L."/>
            <person name="Gold D.A."/>
            <person name="Bosak T."/>
            <person name="Fournier G.P."/>
        </authorList>
    </citation>
    <scope>NUCLEOTIDE SEQUENCE [LARGE SCALE GENOMIC DNA]</scope>
    <source>
        <strain evidence="2 3">ULC18</strain>
    </source>
</reference>
<reference evidence="3" key="1">
    <citation type="submission" date="2018-02" db="EMBL/GenBank/DDBJ databases">
        <authorList>
            <person name="Moore K."/>
            <person name="Momper L."/>
        </authorList>
    </citation>
    <scope>NUCLEOTIDE SEQUENCE [LARGE SCALE GENOMIC DNA]</scope>
    <source>
        <strain evidence="3">ULC18</strain>
    </source>
</reference>
<dbReference type="EMBL" id="PVWK01000122">
    <property type="protein sequence ID" value="PSB25688.1"/>
    <property type="molecule type" value="Genomic_DNA"/>
</dbReference>
<accession>A0A2T1DYW2</accession>
<dbReference type="NCBIfam" id="NF038350">
    <property type="entry name" value="taxis_HmpF"/>
    <property type="match status" value="1"/>
</dbReference>
<keyword evidence="3" id="KW-1185">Reference proteome</keyword>
<dbReference type="AlphaFoldDB" id="A0A2T1DYW2"/>
<feature type="coiled-coil region" evidence="1">
    <location>
        <begin position="77"/>
        <end position="181"/>
    </location>
</feature>
<dbReference type="Proteomes" id="UP000239576">
    <property type="component" value="Unassembled WGS sequence"/>
</dbReference>
<evidence type="ECO:0000313" key="3">
    <source>
        <dbReference type="Proteomes" id="UP000239576"/>
    </source>
</evidence>
<dbReference type="RefSeq" id="WP_106258739.1">
    <property type="nucleotide sequence ID" value="NZ_CAWNSW010000060.1"/>
</dbReference>